<accession>A0A6J4J1G7</accession>
<feature type="signal peptide" evidence="1">
    <location>
        <begin position="1"/>
        <end position="20"/>
    </location>
</feature>
<name>A0A6J4J1G7_9SPHI</name>
<feature type="chain" id="PRO_5026657491" description="Six-hairpin glycosidase-like protein" evidence="1">
    <location>
        <begin position="21"/>
        <end position="685"/>
    </location>
</feature>
<dbReference type="InterPro" id="IPR008928">
    <property type="entry name" value="6-hairpin_glycosidase_sf"/>
</dbReference>
<sequence length="685" mass="75151">MRTLALYTGLLLAGSAWLFAPGKHEKAVMGGPVPASPAADSTRWQLAGNGGILWRVAQDERLPHRDHLEMSGRKVSIIVQYGADANRNLTLRREVYWPTLRTAPQPGEPDWHKYRAYLKRQYGGEVKPAVRINGKPMPNGPVRQVTLNGVLTILQAAGRGLTLERTLFPSVAQGAVLERWELTNTGKTAIKVAVAALNTSEKAAGIYGTYVLKTYAKAVPETALPPGKKMVFGLVFTARKESEPAPDLDLEAELRGREQFVQRVTGSLVLTTPDSVLNRAFRMAKIRAGESIFDTKVGPVHSPGGGRYYAGVWANDQVEYAGPFFPFLGYDLANQASLNAYRIFARDMKPDYRRIWSSHEMEADLPCCSKDRGDAAMYAYGASRFALAAGSPEIGKELWPAVAWSLEYCRRRINADGVVESESDEMEGRLPTGKANLSTSALAYGGLRSGADLARAVGRPDSAAAYDKRAAQLEEAIERHFGATVEGFRTYQYFEGHDTLRHWICLPLVMGITGRKEGTVRALFTRLWTANGLDVQPGANSFWDRGTLYALRGAYTAGETALATEHLMHYTHQRLLGSHVPYPVEAYPEGGQAHLSAESALYGRVVTEGLFGITPTGFRSFRCTPRLPAAWPGMELSNVKALGGALDLVIHREGPAIRLQVRRQGQTLFNQSLPDGSTFEVNLEQ</sequence>
<proteinExistence type="predicted"/>
<dbReference type="PANTHER" id="PTHR34987:SF6">
    <property type="entry name" value="ALPHA-L-RHAMNOSIDASE SIX-HAIRPIN GLYCOSIDASE DOMAIN-CONTAINING PROTEIN"/>
    <property type="match status" value="1"/>
</dbReference>
<evidence type="ECO:0000256" key="1">
    <source>
        <dbReference type="SAM" id="SignalP"/>
    </source>
</evidence>
<keyword evidence="1" id="KW-0732">Signal</keyword>
<dbReference type="EMBL" id="CADCTQ010000244">
    <property type="protein sequence ID" value="CAA9266882.1"/>
    <property type="molecule type" value="Genomic_DNA"/>
</dbReference>
<evidence type="ECO:0000313" key="2">
    <source>
        <dbReference type="EMBL" id="CAA9266882.1"/>
    </source>
</evidence>
<dbReference type="PANTHER" id="PTHR34987">
    <property type="entry name" value="C, PUTATIVE (AFU_ORTHOLOGUE AFUA_3G02880)-RELATED"/>
    <property type="match status" value="1"/>
</dbReference>
<dbReference type="AlphaFoldDB" id="A0A6J4J1G7"/>
<reference evidence="2" key="1">
    <citation type="submission" date="2020-02" db="EMBL/GenBank/DDBJ databases">
        <authorList>
            <person name="Meier V. D."/>
        </authorList>
    </citation>
    <scope>NUCLEOTIDE SEQUENCE</scope>
    <source>
        <strain evidence="2">AVDCRST_MAG56</strain>
    </source>
</reference>
<dbReference type="SUPFAM" id="SSF48208">
    <property type="entry name" value="Six-hairpin glycosidases"/>
    <property type="match status" value="1"/>
</dbReference>
<dbReference type="Gene3D" id="1.50.10.10">
    <property type="match status" value="1"/>
</dbReference>
<protein>
    <recommendedName>
        <fullName evidence="3">Six-hairpin glycosidase-like protein</fullName>
    </recommendedName>
</protein>
<dbReference type="GO" id="GO:0005975">
    <property type="term" value="P:carbohydrate metabolic process"/>
    <property type="evidence" value="ECO:0007669"/>
    <property type="project" value="InterPro"/>
</dbReference>
<evidence type="ECO:0008006" key="3">
    <source>
        <dbReference type="Google" id="ProtNLM"/>
    </source>
</evidence>
<gene>
    <name evidence="2" type="ORF">AVDCRST_MAG56-2801</name>
</gene>
<organism evidence="2">
    <name type="scientific">uncultured Cytophagales bacterium</name>
    <dbReference type="NCBI Taxonomy" id="158755"/>
    <lineage>
        <taxon>Bacteria</taxon>
        <taxon>Pseudomonadati</taxon>
        <taxon>Bacteroidota</taxon>
        <taxon>Sphingobacteriia</taxon>
        <taxon>Sphingobacteriales</taxon>
        <taxon>environmental samples</taxon>
    </lineage>
</organism>
<dbReference type="InterPro" id="IPR012341">
    <property type="entry name" value="6hp_glycosidase-like_sf"/>
</dbReference>